<dbReference type="GO" id="GO:0008312">
    <property type="term" value="F:7S RNA binding"/>
    <property type="evidence" value="ECO:0007669"/>
    <property type="project" value="InterPro"/>
</dbReference>
<keyword evidence="9" id="KW-1185">Reference proteome</keyword>
<evidence type="ECO:0000313" key="8">
    <source>
        <dbReference type="EMBL" id="KAK2189954.1"/>
    </source>
</evidence>
<dbReference type="Pfam" id="PF01922">
    <property type="entry name" value="SRP19"/>
    <property type="match status" value="1"/>
</dbReference>
<gene>
    <name evidence="8" type="ORF">NP493_92g01004</name>
</gene>
<keyword evidence="3" id="KW-0963">Cytoplasm</keyword>
<dbReference type="InterPro" id="IPR036521">
    <property type="entry name" value="SRP19-like_sf"/>
</dbReference>
<dbReference type="InterPro" id="IPR002778">
    <property type="entry name" value="Signal_recog_particle_SRP19"/>
</dbReference>
<dbReference type="SUPFAM" id="SSF69695">
    <property type="entry name" value="SRP19"/>
    <property type="match status" value="1"/>
</dbReference>
<evidence type="ECO:0000256" key="3">
    <source>
        <dbReference type="ARBA" id="ARBA00022490"/>
    </source>
</evidence>
<evidence type="ECO:0000256" key="5">
    <source>
        <dbReference type="ARBA" id="ARBA00023274"/>
    </source>
</evidence>
<dbReference type="AlphaFoldDB" id="A0AAD9UHR7"/>
<evidence type="ECO:0000313" key="9">
    <source>
        <dbReference type="Proteomes" id="UP001209878"/>
    </source>
</evidence>
<organism evidence="8 9">
    <name type="scientific">Ridgeia piscesae</name>
    <name type="common">Tubeworm</name>
    <dbReference type="NCBI Taxonomy" id="27915"/>
    <lineage>
        <taxon>Eukaryota</taxon>
        <taxon>Metazoa</taxon>
        <taxon>Spiralia</taxon>
        <taxon>Lophotrochozoa</taxon>
        <taxon>Annelida</taxon>
        <taxon>Polychaeta</taxon>
        <taxon>Sedentaria</taxon>
        <taxon>Canalipalpata</taxon>
        <taxon>Sabellida</taxon>
        <taxon>Siboglinidae</taxon>
        <taxon>Ridgeia</taxon>
    </lineage>
</organism>
<dbReference type="Gene3D" id="3.30.56.30">
    <property type="entry name" value="Signal recognition particle, SRP19-like subunit"/>
    <property type="match status" value="1"/>
</dbReference>
<feature type="compositionally biased region" description="Low complexity" evidence="7">
    <location>
        <begin position="141"/>
        <end position="158"/>
    </location>
</feature>
<sequence length="167" mass="19128">MMAASPSLARPWNPDYKHSERERWICVYPAYINSKKTIAQGRVIPKSKAVDNPTYAEIKDVCSATGLNLGVENKAHPRELDPRDMRFRGRIRVHLKNDDGSPVKEQFPTRKQFTCAIINMPHHRRSLLLYLGEMIPKLKSRQQSQSCAQASSQQQSVSNKKKKGKKR</sequence>
<evidence type="ECO:0000256" key="6">
    <source>
        <dbReference type="ARBA" id="ARBA00045518"/>
    </source>
</evidence>
<keyword evidence="4" id="KW-0733">Signal recognition particle</keyword>
<evidence type="ECO:0000256" key="1">
    <source>
        <dbReference type="ARBA" id="ARBA00004496"/>
    </source>
</evidence>
<dbReference type="Proteomes" id="UP001209878">
    <property type="component" value="Unassembled WGS sequence"/>
</dbReference>
<comment type="subcellular location">
    <subcellularLocation>
        <location evidence="1">Cytoplasm</location>
    </subcellularLocation>
</comment>
<feature type="region of interest" description="Disordered" evidence="7">
    <location>
        <begin position="140"/>
        <end position="167"/>
    </location>
</feature>
<dbReference type="GO" id="GO:0005786">
    <property type="term" value="C:signal recognition particle, endoplasmic reticulum targeting"/>
    <property type="evidence" value="ECO:0007669"/>
    <property type="project" value="UniProtKB-KW"/>
</dbReference>
<name>A0AAD9UHR7_RIDPI</name>
<reference evidence="8" key="1">
    <citation type="journal article" date="2023" name="Mol. Biol. Evol.">
        <title>Third-Generation Sequencing Reveals the Adaptive Role of the Epigenome in Three Deep-Sea Polychaetes.</title>
        <authorList>
            <person name="Perez M."/>
            <person name="Aroh O."/>
            <person name="Sun Y."/>
            <person name="Lan Y."/>
            <person name="Juniper S.K."/>
            <person name="Young C.R."/>
            <person name="Angers B."/>
            <person name="Qian P.Y."/>
        </authorList>
    </citation>
    <scope>NUCLEOTIDE SEQUENCE</scope>
    <source>
        <strain evidence="8">R07B-5</strain>
    </source>
</reference>
<dbReference type="PANTHER" id="PTHR17453">
    <property type="entry name" value="SIGNAL RECOGNITION PARTICLE 19 KD PROTEIN"/>
    <property type="match status" value="1"/>
</dbReference>
<proteinExistence type="inferred from homology"/>
<accession>A0AAD9UHR7</accession>
<evidence type="ECO:0000256" key="4">
    <source>
        <dbReference type="ARBA" id="ARBA00023135"/>
    </source>
</evidence>
<comment type="function">
    <text evidence="6">Component of the signal recognition particle (SRP) complex, a ribonucleoprotein complex that mediates the cotranslational targeting of secretory and membrane proteins to the endoplasmic reticulum (ER). Binds directly to 7SL RNA. Mediates binding of SRP54 to the SRP complex.</text>
</comment>
<comment type="similarity">
    <text evidence="2">Belongs to the SRP19 family.</text>
</comment>
<evidence type="ECO:0000256" key="2">
    <source>
        <dbReference type="ARBA" id="ARBA00008910"/>
    </source>
</evidence>
<protein>
    <recommendedName>
        <fullName evidence="10">Signal recognition particle 19 kDa protein</fullName>
    </recommendedName>
</protein>
<dbReference type="PANTHER" id="PTHR17453:SF0">
    <property type="entry name" value="SIGNAL RECOGNITION PARTICLE 19 KDA PROTEIN"/>
    <property type="match status" value="1"/>
</dbReference>
<dbReference type="GO" id="GO:0006617">
    <property type="term" value="P:SRP-dependent cotranslational protein targeting to membrane, signal sequence recognition"/>
    <property type="evidence" value="ECO:0007669"/>
    <property type="project" value="TreeGrafter"/>
</dbReference>
<evidence type="ECO:0000256" key="7">
    <source>
        <dbReference type="SAM" id="MobiDB-lite"/>
    </source>
</evidence>
<keyword evidence="5" id="KW-0687">Ribonucleoprotein</keyword>
<comment type="caution">
    <text evidence="8">The sequence shown here is derived from an EMBL/GenBank/DDBJ whole genome shotgun (WGS) entry which is preliminary data.</text>
</comment>
<evidence type="ECO:0008006" key="10">
    <source>
        <dbReference type="Google" id="ProtNLM"/>
    </source>
</evidence>
<dbReference type="EMBL" id="JAODUO010000092">
    <property type="protein sequence ID" value="KAK2189954.1"/>
    <property type="molecule type" value="Genomic_DNA"/>
</dbReference>